<proteinExistence type="predicted"/>
<reference evidence="1 2" key="1">
    <citation type="submission" date="2020-08" db="EMBL/GenBank/DDBJ databases">
        <title>Genomic Encyclopedia of Type Strains, Phase IV (KMG-IV): sequencing the most valuable type-strain genomes for metagenomic binning, comparative biology and taxonomic classification.</title>
        <authorList>
            <person name="Goeker M."/>
        </authorList>
    </citation>
    <scope>NUCLEOTIDE SEQUENCE [LARGE SCALE GENOMIC DNA]</scope>
    <source>
        <strain evidence="1 2">DSM 103725</strain>
    </source>
</reference>
<keyword evidence="2" id="KW-1185">Reference proteome</keyword>
<protein>
    <submittedName>
        <fullName evidence="1">Uncharacterized protein</fullName>
    </submittedName>
</protein>
<dbReference type="Proteomes" id="UP000541810">
    <property type="component" value="Unassembled WGS sequence"/>
</dbReference>
<dbReference type="EMBL" id="JACHGY010000001">
    <property type="protein sequence ID" value="MBB6430649.1"/>
    <property type="molecule type" value="Genomic_DNA"/>
</dbReference>
<evidence type="ECO:0000313" key="2">
    <source>
        <dbReference type="Proteomes" id="UP000541810"/>
    </source>
</evidence>
<dbReference type="RefSeq" id="WP_184678151.1">
    <property type="nucleotide sequence ID" value="NZ_JACHGY010000001.1"/>
</dbReference>
<name>A0A7X0LL90_9BACT</name>
<sequence>MSTPTPKPSISSLFHRLTTVLSVALLAGAGVLGYQVLRNGVAADVYHDRLVELNDQHNELIDQYNQAVTRTAVTELLVEDGQVCVVVRTADDREPEVHPVAADPQHPIYVDYVVKDSRLLIRRVFDSKSVPDEAGVIDSALLDLDWNDPTIKHGQAIYRQLSDGRWIVTVSGDGSLALAKVEDDTEVELLPAPAVNDFDPIEATQEQIKQITPGDVFERYFGAN</sequence>
<evidence type="ECO:0000313" key="1">
    <source>
        <dbReference type="EMBL" id="MBB6430649.1"/>
    </source>
</evidence>
<comment type="caution">
    <text evidence="1">The sequence shown here is derived from an EMBL/GenBank/DDBJ whole genome shotgun (WGS) entry which is preliminary data.</text>
</comment>
<gene>
    <name evidence="1" type="ORF">HNQ40_002455</name>
</gene>
<accession>A0A7X0LL90</accession>
<dbReference type="AlphaFoldDB" id="A0A7X0LL90"/>
<organism evidence="1 2">
    <name type="scientific">Algisphaera agarilytica</name>
    <dbReference type="NCBI Taxonomy" id="1385975"/>
    <lineage>
        <taxon>Bacteria</taxon>
        <taxon>Pseudomonadati</taxon>
        <taxon>Planctomycetota</taxon>
        <taxon>Phycisphaerae</taxon>
        <taxon>Phycisphaerales</taxon>
        <taxon>Phycisphaeraceae</taxon>
        <taxon>Algisphaera</taxon>
    </lineage>
</organism>